<protein>
    <recommendedName>
        <fullName evidence="1">DUF4246 domain-containing protein</fullName>
    </recommendedName>
</protein>
<dbReference type="Pfam" id="PF14033">
    <property type="entry name" value="DUF4246"/>
    <property type="match status" value="1"/>
</dbReference>
<keyword evidence="3" id="KW-1185">Reference proteome</keyword>
<evidence type="ECO:0000313" key="2">
    <source>
        <dbReference type="EMBL" id="AEO57318.1"/>
    </source>
</evidence>
<sequence>MLTAAQIEGQMNECIVATALYYLDSEHLTPRRLSFRMMTDSTQAEMEDQVGQDMYKVYERIYGTRLGGDQEGRETVQTCGSVETPEGRLLAFPNIFLKNRNKPGHRRFIALWLVDPLRRIVSTANVPPQQFDWWIKAVFGTEAKTLGNMPPGVFQLLLEQELLLQSGMKSRLPSEVMDMVRSQVAPDGLMTVERARRHRLTVMEERSAFATTAREEEWANR</sequence>
<dbReference type="PANTHER" id="PTHR33119:SF1">
    <property type="entry name" value="FE2OG DIOXYGENASE DOMAIN-CONTAINING PROTEIN"/>
    <property type="match status" value="1"/>
</dbReference>
<dbReference type="AlphaFoldDB" id="G2QCE3"/>
<evidence type="ECO:0000313" key="3">
    <source>
        <dbReference type="Proteomes" id="UP000007322"/>
    </source>
</evidence>
<dbReference type="InterPro" id="IPR025340">
    <property type="entry name" value="DUF4246"/>
</dbReference>
<accession>G2QCE3</accession>
<dbReference type="HOGENOM" id="CLU_012066_1_0_1"/>
<dbReference type="STRING" id="573729.G2QCE3"/>
<dbReference type="EMBL" id="CP003004">
    <property type="protein sequence ID" value="AEO57318.1"/>
    <property type="molecule type" value="Genomic_DNA"/>
</dbReference>
<dbReference type="InParanoid" id="G2QCE3"/>
<dbReference type="OMA" id="CANGGPR"/>
<dbReference type="RefSeq" id="XP_003662563.1">
    <property type="nucleotide sequence ID" value="XM_003662515.1"/>
</dbReference>
<proteinExistence type="predicted"/>
<organism evidence="2 3">
    <name type="scientific">Thermothelomyces thermophilus (strain ATCC 42464 / BCRC 31852 / DSM 1799)</name>
    <name type="common">Sporotrichum thermophile</name>
    <dbReference type="NCBI Taxonomy" id="573729"/>
    <lineage>
        <taxon>Eukaryota</taxon>
        <taxon>Fungi</taxon>
        <taxon>Dikarya</taxon>
        <taxon>Ascomycota</taxon>
        <taxon>Pezizomycotina</taxon>
        <taxon>Sordariomycetes</taxon>
        <taxon>Sordariomycetidae</taxon>
        <taxon>Sordariales</taxon>
        <taxon>Chaetomiaceae</taxon>
        <taxon>Thermothelomyces</taxon>
    </lineage>
</organism>
<dbReference type="OrthoDB" id="415532at2759"/>
<dbReference type="PANTHER" id="PTHR33119">
    <property type="entry name" value="IFI3P"/>
    <property type="match status" value="1"/>
</dbReference>
<name>G2QCE3_THET4</name>
<dbReference type="Proteomes" id="UP000007322">
    <property type="component" value="Chromosome 3"/>
</dbReference>
<dbReference type="KEGG" id="mtm:MYCTH_2133830"/>
<dbReference type="eggNOG" id="ENOG502QQIE">
    <property type="taxonomic scope" value="Eukaryota"/>
</dbReference>
<gene>
    <name evidence="2" type="ORF">MYCTH_2133830</name>
</gene>
<dbReference type="InterPro" id="IPR049192">
    <property type="entry name" value="DUF4246_C"/>
</dbReference>
<dbReference type="VEuPathDB" id="FungiDB:MYCTH_2133830"/>
<evidence type="ECO:0000259" key="1">
    <source>
        <dbReference type="Pfam" id="PF14033"/>
    </source>
</evidence>
<reference evidence="2 3" key="1">
    <citation type="journal article" date="2011" name="Nat. Biotechnol.">
        <title>Comparative genomic analysis of the thermophilic biomass-degrading fungi Myceliophthora thermophila and Thielavia terrestris.</title>
        <authorList>
            <person name="Berka R.M."/>
            <person name="Grigoriev I.V."/>
            <person name="Otillar R."/>
            <person name="Salamov A."/>
            <person name="Grimwood J."/>
            <person name="Reid I."/>
            <person name="Ishmael N."/>
            <person name="John T."/>
            <person name="Darmond C."/>
            <person name="Moisan M.-C."/>
            <person name="Henrissat B."/>
            <person name="Coutinho P.M."/>
            <person name="Lombard V."/>
            <person name="Natvig D.O."/>
            <person name="Lindquist E."/>
            <person name="Schmutz J."/>
            <person name="Lucas S."/>
            <person name="Harris P."/>
            <person name="Powlowski J."/>
            <person name="Bellemare A."/>
            <person name="Taylor D."/>
            <person name="Butler G."/>
            <person name="de Vries R.P."/>
            <person name="Allijn I.E."/>
            <person name="van den Brink J."/>
            <person name="Ushinsky S."/>
            <person name="Storms R."/>
            <person name="Powell A.J."/>
            <person name="Paulsen I.T."/>
            <person name="Elbourne L.D.H."/>
            <person name="Baker S.E."/>
            <person name="Magnuson J."/>
            <person name="LaBoissiere S."/>
            <person name="Clutterbuck A.J."/>
            <person name="Martinez D."/>
            <person name="Wogulis M."/>
            <person name="de Leon A.L."/>
            <person name="Rey M.W."/>
            <person name="Tsang A."/>
        </authorList>
    </citation>
    <scope>NUCLEOTIDE SEQUENCE [LARGE SCALE GENOMIC DNA]</scope>
    <source>
        <strain evidence="3">ATCC 42464 / BCRC 31852 / DSM 1799</strain>
    </source>
</reference>
<feature type="domain" description="DUF4246" evidence="1">
    <location>
        <begin position="6"/>
        <end position="135"/>
    </location>
</feature>
<dbReference type="GeneID" id="11512639"/>